<evidence type="ECO:0000256" key="5">
    <source>
        <dbReference type="ARBA" id="ARBA00038063"/>
    </source>
</evidence>
<dbReference type="NCBIfam" id="TIGR00447">
    <property type="entry name" value="pth"/>
    <property type="match status" value="1"/>
</dbReference>
<dbReference type="InterPro" id="IPR018171">
    <property type="entry name" value="Pept_tRNA_hydro_CS"/>
</dbReference>
<dbReference type="RefSeq" id="WP_266342817.1">
    <property type="nucleotide sequence ID" value="NZ_JAPKNH010000002.1"/>
</dbReference>
<keyword evidence="7" id="KW-0963">Cytoplasm</keyword>
<evidence type="ECO:0000256" key="3">
    <source>
        <dbReference type="ARBA" id="ARBA00022801"/>
    </source>
</evidence>
<feature type="binding site" evidence="7">
    <location>
        <position position="64"/>
    </location>
    <ligand>
        <name>tRNA</name>
        <dbReference type="ChEBI" id="CHEBI:17843"/>
    </ligand>
</feature>
<dbReference type="HAMAP" id="MF_00083">
    <property type="entry name" value="Pept_tRNA_hydro_bact"/>
    <property type="match status" value="1"/>
</dbReference>
<keyword evidence="4 7" id="KW-0694">RNA-binding</keyword>
<feature type="compositionally biased region" description="Low complexity" evidence="10">
    <location>
        <begin position="218"/>
        <end position="237"/>
    </location>
</feature>
<dbReference type="Gene3D" id="3.40.50.1470">
    <property type="entry name" value="Peptidyl-tRNA hydrolase"/>
    <property type="match status" value="1"/>
</dbReference>
<dbReference type="PROSITE" id="PS01196">
    <property type="entry name" value="PEPT_TRNA_HYDROL_2"/>
    <property type="match status" value="1"/>
</dbReference>
<name>A0ABW0PQM5_9HYPH</name>
<evidence type="ECO:0000256" key="8">
    <source>
        <dbReference type="RuleBase" id="RU000673"/>
    </source>
</evidence>
<comment type="caution">
    <text evidence="11">The sequence shown here is derived from an EMBL/GenBank/DDBJ whole genome shotgun (WGS) entry which is preliminary data.</text>
</comment>
<gene>
    <name evidence="7 11" type="primary">pth</name>
    <name evidence="11" type="ORF">ACFPP9_03350</name>
</gene>
<dbReference type="InterPro" id="IPR036416">
    <property type="entry name" value="Pept_tRNA_hydro_sf"/>
</dbReference>
<feature type="active site" description="Proton acceptor" evidence="7">
    <location>
        <position position="19"/>
    </location>
</feature>
<dbReference type="CDD" id="cd00462">
    <property type="entry name" value="PTH"/>
    <property type="match status" value="1"/>
</dbReference>
<evidence type="ECO:0000256" key="4">
    <source>
        <dbReference type="ARBA" id="ARBA00022884"/>
    </source>
</evidence>
<evidence type="ECO:0000313" key="11">
    <source>
        <dbReference type="EMBL" id="MFC5514795.1"/>
    </source>
</evidence>
<organism evidence="11 12">
    <name type="scientific">Kaistia terrae</name>
    <dbReference type="NCBI Taxonomy" id="537017"/>
    <lineage>
        <taxon>Bacteria</taxon>
        <taxon>Pseudomonadati</taxon>
        <taxon>Pseudomonadota</taxon>
        <taxon>Alphaproteobacteria</taxon>
        <taxon>Hyphomicrobiales</taxon>
        <taxon>Kaistiaceae</taxon>
        <taxon>Kaistia</taxon>
    </lineage>
</organism>
<comment type="catalytic activity">
    <reaction evidence="7 8">
        <text>an N-acyl-L-alpha-aminoacyl-tRNA + H2O = an N-acyl-L-amino acid + a tRNA + H(+)</text>
        <dbReference type="Rhea" id="RHEA:54448"/>
        <dbReference type="Rhea" id="RHEA-COMP:10123"/>
        <dbReference type="Rhea" id="RHEA-COMP:13883"/>
        <dbReference type="ChEBI" id="CHEBI:15377"/>
        <dbReference type="ChEBI" id="CHEBI:15378"/>
        <dbReference type="ChEBI" id="CHEBI:59874"/>
        <dbReference type="ChEBI" id="CHEBI:78442"/>
        <dbReference type="ChEBI" id="CHEBI:138191"/>
        <dbReference type="EC" id="3.1.1.29"/>
    </reaction>
</comment>
<protein>
    <recommendedName>
        <fullName evidence="6 7">Peptidyl-tRNA hydrolase</fullName>
        <shortName evidence="7">Pth</shortName>
        <ecNumber evidence="1 7">3.1.1.29</ecNumber>
    </recommendedName>
</protein>
<feature type="region of interest" description="Disordered" evidence="10">
    <location>
        <begin position="179"/>
        <end position="248"/>
    </location>
</feature>
<comment type="similarity">
    <text evidence="5 7 9">Belongs to the PTH family.</text>
</comment>
<dbReference type="Pfam" id="PF01195">
    <property type="entry name" value="Pept_tRNA_hydro"/>
    <property type="match status" value="1"/>
</dbReference>
<accession>A0ABW0PQM5</accession>
<evidence type="ECO:0000256" key="7">
    <source>
        <dbReference type="HAMAP-Rule" id="MF_00083"/>
    </source>
</evidence>
<comment type="function">
    <text evidence="7">Catalyzes the release of premature peptidyl moieties from peptidyl-tRNA molecules trapped in stalled 50S ribosomal subunits, and thus maintains levels of free tRNAs and 50S ribosomes.</text>
</comment>
<keyword evidence="2 7" id="KW-0820">tRNA-binding</keyword>
<evidence type="ECO:0000256" key="6">
    <source>
        <dbReference type="ARBA" id="ARBA00050038"/>
    </source>
</evidence>
<comment type="function">
    <text evidence="7">Hydrolyzes ribosome-free peptidyl-tRNAs (with 1 or more amino acids incorporated), which drop off the ribosome during protein synthesis, or as a result of ribosome stalling.</text>
</comment>
<dbReference type="GO" id="GO:0004045">
    <property type="term" value="F:peptidyl-tRNA hydrolase activity"/>
    <property type="evidence" value="ECO:0007669"/>
    <property type="project" value="UniProtKB-EC"/>
</dbReference>
<dbReference type="InterPro" id="IPR001328">
    <property type="entry name" value="Pept_tRNA_hydro"/>
</dbReference>
<evidence type="ECO:0000313" key="12">
    <source>
        <dbReference type="Proteomes" id="UP001596150"/>
    </source>
</evidence>
<feature type="compositionally biased region" description="Basic and acidic residues" evidence="10">
    <location>
        <begin position="185"/>
        <end position="214"/>
    </location>
</feature>
<feature type="binding site" evidence="7">
    <location>
        <position position="112"/>
    </location>
    <ligand>
        <name>tRNA</name>
        <dbReference type="ChEBI" id="CHEBI:17843"/>
    </ligand>
</feature>
<dbReference type="PANTHER" id="PTHR17224:SF1">
    <property type="entry name" value="PEPTIDYL-TRNA HYDROLASE"/>
    <property type="match status" value="1"/>
</dbReference>
<comment type="subunit">
    <text evidence="7">Monomer.</text>
</comment>
<evidence type="ECO:0000256" key="10">
    <source>
        <dbReference type="SAM" id="MobiDB-lite"/>
    </source>
</evidence>
<feature type="site" description="Discriminates between blocked and unblocked aminoacyl-tRNA" evidence="7">
    <location>
        <position position="9"/>
    </location>
</feature>
<proteinExistence type="inferred from homology"/>
<evidence type="ECO:0000256" key="1">
    <source>
        <dbReference type="ARBA" id="ARBA00013260"/>
    </source>
</evidence>
<feature type="binding site" evidence="7">
    <location>
        <position position="66"/>
    </location>
    <ligand>
        <name>tRNA</name>
        <dbReference type="ChEBI" id="CHEBI:17843"/>
    </ligand>
</feature>
<comment type="subcellular location">
    <subcellularLocation>
        <location evidence="7">Cytoplasm</location>
    </subcellularLocation>
</comment>
<feature type="binding site" evidence="7">
    <location>
        <position position="14"/>
    </location>
    <ligand>
        <name>tRNA</name>
        <dbReference type="ChEBI" id="CHEBI:17843"/>
    </ligand>
</feature>
<dbReference type="EC" id="3.1.1.29" evidence="1 7"/>
<dbReference type="PANTHER" id="PTHR17224">
    <property type="entry name" value="PEPTIDYL-TRNA HYDROLASE"/>
    <property type="match status" value="1"/>
</dbReference>
<keyword evidence="12" id="KW-1185">Reference proteome</keyword>
<reference evidence="12" key="1">
    <citation type="journal article" date="2019" name="Int. J. Syst. Evol. Microbiol.">
        <title>The Global Catalogue of Microorganisms (GCM) 10K type strain sequencing project: providing services to taxonomists for standard genome sequencing and annotation.</title>
        <authorList>
            <consortium name="The Broad Institute Genomics Platform"/>
            <consortium name="The Broad Institute Genome Sequencing Center for Infectious Disease"/>
            <person name="Wu L."/>
            <person name="Ma J."/>
        </authorList>
    </citation>
    <scope>NUCLEOTIDE SEQUENCE [LARGE SCALE GENOMIC DNA]</scope>
    <source>
        <strain evidence="12">KACC 12633</strain>
    </source>
</reference>
<feature type="site" description="Stabilizes the basic form of H active site to accept a proton" evidence="7">
    <location>
        <position position="91"/>
    </location>
</feature>
<dbReference type="Proteomes" id="UP001596150">
    <property type="component" value="Unassembled WGS sequence"/>
</dbReference>
<sequence length="259" mass="27733">MLLIVGLGNPGSQYALNRHNIGFMAADAIHRRHGFSPWRSRFQALVSEGTLAGRKTLLMKPQTYMNESGRAVGEAARFHKIPNADIVVMHDELDLPAAKIRMKTGGGHGGHNGLRSISAHIGEDYRRLRLGIGHPGSKELVHGYVLHDFAKVDGEWINLLLDAVADNAALLADGKDSTFGNRLHRTLEPEKPVKQPKADKPAKVDASTKPDAPDKPAPAKLDAVASIATSAKSSTSPASPPADGPFAAGLKRLFGVKDE</sequence>
<dbReference type="SUPFAM" id="SSF53178">
    <property type="entry name" value="Peptidyl-tRNA hydrolase-like"/>
    <property type="match status" value="1"/>
</dbReference>
<evidence type="ECO:0000256" key="9">
    <source>
        <dbReference type="RuleBase" id="RU004320"/>
    </source>
</evidence>
<dbReference type="PROSITE" id="PS01195">
    <property type="entry name" value="PEPT_TRNA_HYDROL_1"/>
    <property type="match status" value="1"/>
</dbReference>
<dbReference type="EMBL" id="JBHSML010000002">
    <property type="protein sequence ID" value="MFC5514795.1"/>
    <property type="molecule type" value="Genomic_DNA"/>
</dbReference>
<evidence type="ECO:0000256" key="2">
    <source>
        <dbReference type="ARBA" id="ARBA00022555"/>
    </source>
</evidence>
<keyword evidence="3 7" id="KW-0378">Hydrolase</keyword>